<protein>
    <submittedName>
        <fullName evidence="6">G8221 protein</fullName>
    </submittedName>
</protein>
<accession>A0ABP1G2E1</accession>
<evidence type="ECO:0000259" key="4">
    <source>
        <dbReference type="Pfam" id="PF04111"/>
    </source>
</evidence>
<evidence type="ECO:0000256" key="3">
    <source>
        <dbReference type="SAM" id="MobiDB-lite"/>
    </source>
</evidence>
<gene>
    <name evidence="6" type="primary">g8221</name>
    <name evidence="6" type="ORF">VP750_LOCUS7068</name>
</gene>
<feature type="domain" description="Atg6/beclin coiled-coil" evidence="5">
    <location>
        <begin position="134"/>
        <end position="262"/>
    </location>
</feature>
<evidence type="ECO:0000256" key="1">
    <source>
        <dbReference type="ARBA" id="ARBA00005965"/>
    </source>
</evidence>
<organism evidence="6 7">
    <name type="scientific">Coccomyxa viridis</name>
    <dbReference type="NCBI Taxonomy" id="1274662"/>
    <lineage>
        <taxon>Eukaryota</taxon>
        <taxon>Viridiplantae</taxon>
        <taxon>Chlorophyta</taxon>
        <taxon>core chlorophytes</taxon>
        <taxon>Trebouxiophyceae</taxon>
        <taxon>Trebouxiophyceae incertae sedis</taxon>
        <taxon>Coccomyxaceae</taxon>
        <taxon>Coccomyxa</taxon>
    </lineage>
</organism>
<evidence type="ECO:0000256" key="2">
    <source>
        <dbReference type="SAM" id="Coils"/>
    </source>
</evidence>
<dbReference type="InterPro" id="IPR038274">
    <property type="entry name" value="Atg6/Beclin_C_sf"/>
</dbReference>
<dbReference type="InterPro" id="IPR041691">
    <property type="entry name" value="Atg6/beclin_CC"/>
</dbReference>
<evidence type="ECO:0000313" key="7">
    <source>
        <dbReference type="Proteomes" id="UP001497392"/>
    </source>
</evidence>
<comment type="caution">
    <text evidence="6">The sequence shown here is derived from an EMBL/GenBank/DDBJ whole genome shotgun (WGS) entry which is preliminary data.</text>
</comment>
<dbReference type="Pfam" id="PF04111">
    <property type="entry name" value="APG6"/>
    <property type="match status" value="1"/>
</dbReference>
<dbReference type="Pfam" id="PF17675">
    <property type="entry name" value="APG6_N"/>
    <property type="match status" value="1"/>
</dbReference>
<dbReference type="InterPro" id="IPR040455">
    <property type="entry name" value="Atg6_BARA"/>
</dbReference>
<sequence>MTGPTEQPFCCQSCRTRLVITDLEPHDQASPSGLLTGSVFAGGKVDDSFILLDPSARNQAAQGRNLDESFVMLTGSASLLQQPGGPARNASHAVPMQALDDRFAQLARTFELASGETAVDQPVCIDCASRVDQPLCIDCASRVREEMEAMTVEIEAECEAYEQALQRLEQENAQPLSEEDFKAEMAAAEEEERAEMLRAEAAEAALAVARQELDQVRAKAEELGELEERYWHDFNDFQIQLRAHVDERDVLLRKIERTSAHLERLRHTNVYNDAFHIWHEGPFATISGFRLGRTPSCPVEWDEINAAWGQAVLLLHTLAQACKLTFSSYRLQPLGSYPRIVDKKGSHDLFGPVNRLYCTAYDRAMVMYLACLKEFAEFAHGRDMAERVPGRTPLEMPYAIDGDKVGGQSIKYMFAKDVKWTRALKYMSCDLKWCMSWVISRQEGGLGLHELQSSALQGGQAMSESRATLPDSAAATPRASRVLQR</sequence>
<feature type="domain" description="Atg6 BARA" evidence="4">
    <location>
        <begin position="265"/>
        <end position="439"/>
    </location>
</feature>
<keyword evidence="7" id="KW-1185">Reference proteome</keyword>
<comment type="similarity">
    <text evidence="1">Belongs to the beclin family.</text>
</comment>
<keyword evidence="2" id="KW-0175">Coiled coil</keyword>
<feature type="region of interest" description="Disordered" evidence="3">
    <location>
        <begin position="459"/>
        <end position="485"/>
    </location>
</feature>
<dbReference type="PANTHER" id="PTHR12768:SF4">
    <property type="entry name" value="BECLIN-1"/>
    <property type="match status" value="1"/>
</dbReference>
<proteinExistence type="inferred from homology"/>
<dbReference type="InterPro" id="IPR007243">
    <property type="entry name" value="Atg6/Beclin"/>
</dbReference>
<dbReference type="Gene3D" id="1.10.418.40">
    <property type="entry name" value="Autophagy protein 6/Beclin 1"/>
    <property type="match status" value="1"/>
</dbReference>
<evidence type="ECO:0000259" key="5">
    <source>
        <dbReference type="Pfam" id="PF17675"/>
    </source>
</evidence>
<feature type="coiled-coil region" evidence="2">
    <location>
        <begin position="144"/>
        <end position="229"/>
    </location>
</feature>
<reference evidence="6 7" key="1">
    <citation type="submission" date="2024-06" db="EMBL/GenBank/DDBJ databases">
        <authorList>
            <person name="Kraege A."/>
            <person name="Thomma B."/>
        </authorList>
    </citation>
    <scope>NUCLEOTIDE SEQUENCE [LARGE SCALE GENOMIC DNA]</scope>
</reference>
<evidence type="ECO:0000313" key="6">
    <source>
        <dbReference type="EMBL" id="CAL5225409.1"/>
    </source>
</evidence>
<dbReference type="EMBL" id="CAXHTA020000012">
    <property type="protein sequence ID" value="CAL5225409.1"/>
    <property type="molecule type" value="Genomic_DNA"/>
</dbReference>
<name>A0ABP1G2E1_9CHLO</name>
<dbReference type="PANTHER" id="PTHR12768">
    <property type="entry name" value="BECLIN 1"/>
    <property type="match status" value="1"/>
</dbReference>
<dbReference type="Proteomes" id="UP001497392">
    <property type="component" value="Unassembled WGS sequence"/>
</dbReference>